<evidence type="ECO:0000313" key="5">
    <source>
        <dbReference type="EMBL" id="AAA27200.1"/>
    </source>
</evidence>
<dbReference type="GO" id="GO:0005886">
    <property type="term" value="C:plasma membrane"/>
    <property type="evidence" value="ECO:0007669"/>
    <property type="project" value="UniProtKB-SubCell"/>
</dbReference>
<dbReference type="Pfam" id="PF06977">
    <property type="entry name" value="SdiA-regulated"/>
    <property type="match status" value="1"/>
</dbReference>
<feature type="transmembrane region" description="Helical" evidence="4">
    <location>
        <begin position="57"/>
        <end position="80"/>
    </location>
</feature>
<keyword evidence="3 4" id="KW-0472">Membrane</keyword>
<dbReference type="CDD" id="cd09971">
    <property type="entry name" value="SdiA-regulated"/>
    <property type="match status" value="1"/>
</dbReference>
<evidence type="ECO:0000256" key="1">
    <source>
        <dbReference type="ARBA" id="ARBA00004162"/>
    </source>
</evidence>
<keyword evidence="4" id="KW-0812">Transmembrane</keyword>
<gene>
    <name evidence="5" type="primary">Rck</name>
</gene>
<reference evidence="5" key="1">
    <citation type="journal article" date="1992" name="J. Bacteriol.">
        <title>The Salmonella typhimurium virulence plasmid complement resistance gene rck is homologous to a family of virulence-related outer membrane protein genes, including pagC and ail.</title>
        <authorList>
            <person name="Heffernan E.J."/>
            <person name="Harwood J."/>
            <person name="Fierer J."/>
            <person name="Guiney D."/>
        </authorList>
    </citation>
    <scope>NUCLEOTIDE SEQUENCE</scope>
</reference>
<name>Q56126_SALTM</name>
<keyword evidence="2" id="KW-1003">Cell membrane</keyword>
<proteinExistence type="predicted"/>
<dbReference type="SUPFAM" id="SSF50956">
    <property type="entry name" value="Thermostable phytase (3-phytase)"/>
    <property type="match status" value="1"/>
</dbReference>
<dbReference type="AlphaFoldDB" id="Q56126"/>
<evidence type="ECO:0000256" key="4">
    <source>
        <dbReference type="SAM" id="Phobius"/>
    </source>
</evidence>
<keyword evidence="4" id="KW-1133">Transmembrane helix</keyword>
<sequence>MAAFAITQVVLDEATLFNIAVDLAYQPWDMMWSPVSPVTENITFTTTMFRYLCNQKAALLTAILLMAAGVLTLCFPESWYPQETEWHLTAEKEITGIHGGLSGLTWNPDSRTLFAVTDHPSSVVELDTEGNVLRVIPSDGDHDFEAIEYLGGNRYALSRERERTLTTHCIDSSTTVLPPATYSLTLDVNRHSDNAGFEGLARGRGEHALMVAQEKKPLRLYVTDRSPDALSMSDSLTHRASLPWFLKDISGLHYDRNNGLLYVLSHESAVVVVSGLDGGRKVMSLHRGLCGLRSDIPQAEGITSDDRDTLWIVSEPNLFYRFTRTAAS</sequence>
<organism evidence="5">
    <name type="scientific">Salmonella typhimurium</name>
    <dbReference type="NCBI Taxonomy" id="90371"/>
    <lineage>
        <taxon>Bacteria</taxon>
        <taxon>Pseudomonadati</taxon>
        <taxon>Pseudomonadota</taxon>
        <taxon>Gammaproteobacteria</taxon>
        <taxon>Enterobacterales</taxon>
        <taxon>Enterobacteriaceae</taxon>
        <taxon>Salmonella</taxon>
    </lineage>
</organism>
<evidence type="ECO:0000256" key="2">
    <source>
        <dbReference type="ARBA" id="ARBA00022475"/>
    </source>
</evidence>
<dbReference type="EMBL" id="M76130">
    <property type="protein sequence ID" value="AAA27200.1"/>
    <property type="molecule type" value="Genomic_DNA"/>
</dbReference>
<dbReference type="InterPro" id="IPR009722">
    <property type="entry name" value="YjiK/CarP"/>
</dbReference>
<evidence type="ECO:0000256" key="3">
    <source>
        <dbReference type="ARBA" id="ARBA00023136"/>
    </source>
</evidence>
<comment type="subcellular location">
    <subcellularLocation>
        <location evidence="1">Cell membrane</location>
        <topology evidence="1">Single-pass membrane protein</topology>
    </subcellularLocation>
</comment>
<protein>
    <submittedName>
        <fullName evidence="5">Outer membrane protein</fullName>
    </submittedName>
</protein>
<accession>Q56126</accession>